<dbReference type="PaxDb" id="4113-PGSC0003DMT400093758"/>
<feature type="region of interest" description="Disordered" evidence="1">
    <location>
        <begin position="61"/>
        <end position="101"/>
    </location>
</feature>
<reference evidence="3" key="1">
    <citation type="journal article" date="2011" name="Nature">
        <title>Genome sequence and analysis of the tuber crop potato.</title>
        <authorList>
            <consortium name="The Potato Genome Sequencing Consortium"/>
        </authorList>
    </citation>
    <scope>NUCLEOTIDE SEQUENCE [LARGE SCALE GENOMIC DNA]</scope>
    <source>
        <strain evidence="3">cv. DM1-3 516 R44</strain>
    </source>
</reference>
<protein>
    <recommendedName>
        <fullName evidence="4">Integrase core domain containing protein</fullName>
    </recommendedName>
</protein>
<evidence type="ECO:0008006" key="4">
    <source>
        <dbReference type="Google" id="ProtNLM"/>
    </source>
</evidence>
<dbReference type="AlphaFoldDB" id="M1DSM6"/>
<dbReference type="HOGENOM" id="CLU_156196_0_0_1"/>
<keyword evidence="3" id="KW-1185">Reference proteome</keyword>
<evidence type="ECO:0000313" key="2">
    <source>
        <dbReference type="EnsemblPlants" id="PGSC0003DMT400093758"/>
    </source>
</evidence>
<dbReference type="EnsemblPlants" id="PGSC0003DMT400093758">
    <property type="protein sequence ID" value="PGSC0003DMT400093758"/>
    <property type="gene ID" value="PGSC0003DMG400043329"/>
</dbReference>
<organism evidence="2 3">
    <name type="scientific">Solanum tuberosum</name>
    <name type="common">Potato</name>
    <dbReference type="NCBI Taxonomy" id="4113"/>
    <lineage>
        <taxon>Eukaryota</taxon>
        <taxon>Viridiplantae</taxon>
        <taxon>Streptophyta</taxon>
        <taxon>Embryophyta</taxon>
        <taxon>Tracheophyta</taxon>
        <taxon>Spermatophyta</taxon>
        <taxon>Magnoliopsida</taxon>
        <taxon>eudicotyledons</taxon>
        <taxon>Gunneridae</taxon>
        <taxon>Pentapetalae</taxon>
        <taxon>asterids</taxon>
        <taxon>lamiids</taxon>
        <taxon>Solanales</taxon>
        <taxon>Solanaceae</taxon>
        <taxon>Solanoideae</taxon>
        <taxon>Solaneae</taxon>
        <taxon>Solanum</taxon>
    </lineage>
</organism>
<dbReference type="InParanoid" id="M1DSM6"/>
<dbReference type="Proteomes" id="UP000011115">
    <property type="component" value="Unassembled WGS sequence"/>
</dbReference>
<sequence length="101" mass="11445">MEVTPTSSMDIRQIKAGYMRDEADWRRAAPVDTSLTAGPGKHTNLAMEMDLWQTAEWIGDSTPDRLKLNKPEVKEARKDGDGKRHLAHRRPARRCSVNSTK</sequence>
<accession>M1DSM6</accession>
<proteinExistence type="predicted"/>
<evidence type="ECO:0000313" key="3">
    <source>
        <dbReference type="Proteomes" id="UP000011115"/>
    </source>
</evidence>
<name>M1DSM6_SOLTU</name>
<feature type="compositionally biased region" description="Basic and acidic residues" evidence="1">
    <location>
        <begin position="62"/>
        <end position="84"/>
    </location>
</feature>
<reference evidence="2" key="2">
    <citation type="submission" date="2015-06" db="UniProtKB">
        <authorList>
            <consortium name="EnsemblPlants"/>
        </authorList>
    </citation>
    <scope>IDENTIFICATION</scope>
    <source>
        <strain evidence="2">DM1-3 516 R44</strain>
    </source>
</reference>
<evidence type="ECO:0000256" key="1">
    <source>
        <dbReference type="SAM" id="MobiDB-lite"/>
    </source>
</evidence>
<dbReference type="Gramene" id="PGSC0003DMT400093758">
    <property type="protein sequence ID" value="PGSC0003DMT400093758"/>
    <property type="gene ID" value="PGSC0003DMG400043329"/>
</dbReference>